<accession>A0AAD8LMR0</accession>
<dbReference type="AlphaFoldDB" id="A0AAD8LMR0"/>
<evidence type="ECO:0000313" key="5">
    <source>
        <dbReference type="Proteomes" id="UP001229421"/>
    </source>
</evidence>
<evidence type="ECO:0000256" key="2">
    <source>
        <dbReference type="ARBA" id="ARBA00023136"/>
    </source>
</evidence>
<dbReference type="Proteomes" id="UP001229421">
    <property type="component" value="Unassembled WGS sequence"/>
</dbReference>
<gene>
    <name evidence="4" type="ORF">QVD17_07587</name>
</gene>
<comment type="caution">
    <text evidence="4">The sequence shown here is derived from an EMBL/GenBank/DDBJ whole genome shotgun (WGS) entry which is preliminary data.</text>
</comment>
<keyword evidence="2 3" id="KW-0472">Membrane</keyword>
<keyword evidence="3" id="KW-0812">Transmembrane</keyword>
<evidence type="ECO:0000313" key="4">
    <source>
        <dbReference type="EMBL" id="KAK1441581.1"/>
    </source>
</evidence>
<keyword evidence="5" id="KW-1185">Reference proteome</keyword>
<keyword evidence="3" id="KW-1133">Transmembrane helix</keyword>
<dbReference type="PANTHER" id="PTHR31234">
    <property type="entry name" value="LATE EMBRYOGENESIS ABUNDANT (LEA) HYDROXYPROLINE-RICH GLYCOPROTEIN FAMILY"/>
    <property type="match status" value="1"/>
</dbReference>
<dbReference type="GO" id="GO:0005886">
    <property type="term" value="C:plasma membrane"/>
    <property type="evidence" value="ECO:0007669"/>
    <property type="project" value="TreeGrafter"/>
</dbReference>
<evidence type="ECO:0000256" key="3">
    <source>
        <dbReference type="SAM" id="Phobius"/>
    </source>
</evidence>
<sequence>MWHLHALLHVQYIVLMFIVAATGSVCGLTKSLKLCQSLIVSKQVAQLPTLTSMRHIAKLVCVRVGFLSSLNENPHSISTLLLSPSSPPPPATIVLRHSMEKRGPPSSSIYVGDAPPVEKPSTRPIKYILISMVILKVVMGIIFWIVLLMTKKDDPLFHVESVHAITNNKTNQEKYKFDITLASKNPNAHTIILFDDHGKTSLSFKDKTFATGEFPSSKQDPKQSKDVKLTLTSFSNTELPTEIQTSMNETNKVSKKHVEILLEFRVPVKMKIGILETKSKTLSMLCHFKVDNLIKNSRIVSQNFDYSTRA</sequence>
<dbReference type="GO" id="GO:0098542">
    <property type="term" value="P:defense response to other organism"/>
    <property type="evidence" value="ECO:0007669"/>
    <property type="project" value="InterPro"/>
</dbReference>
<feature type="transmembrane region" description="Helical" evidence="3">
    <location>
        <begin position="127"/>
        <end position="149"/>
    </location>
</feature>
<feature type="transmembrane region" description="Helical" evidence="3">
    <location>
        <begin position="6"/>
        <end position="28"/>
    </location>
</feature>
<proteinExistence type="predicted"/>
<evidence type="ECO:0000256" key="1">
    <source>
        <dbReference type="ARBA" id="ARBA00004370"/>
    </source>
</evidence>
<organism evidence="4 5">
    <name type="scientific">Tagetes erecta</name>
    <name type="common">African marigold</name>
    <dbReference type="NCBI Taxonomy" id="13708"/>
    <lineage>
        <taxon>Eukaryota</taxon>
        <taxon>Viridiplantae</taxon>
        <taxon>Streptophyta</taxon>
        <taxon>Embryophyta</taxon>
        <taxon>Tracheophyta</taxon>
        <taxon>Spermatophyta</taxon>
        <taxon>Magnoliopsida</taxon>
        <taxon>eudicotyledons</taxon>
        <taxon>Gunneridae</taxon>
        <taxon>Pentapetalae</taxon>
        <taxon>asterids</taxon>
        <taxon>campanulids</taxon>
        <taxon>Asterales</taxon>
        <taxon>Asteraceae</taxon>
        <taxon>Asteroideae</taxon>
        <taxon>Heliantheae alliance</taxon>
        <taxon>Tageteae</taxon>
        <taxon>Tagetes</taxon>
    </lineage>
</organism>
<dbReference type="InterPro" id="IPR044839">
    <property type="entry name" value="NDR1-like"/>
</dbReference>
<comment type="subcellular location">
    <subcellularLocation>
        <location evidence="1">Membrane</location>
    </subcellularLocation>
</comment>
<reference evidence="4" key="1">
    <citation type="journal article" date="2023" name="bioRxiv">
        <title>Improved chromosome-level genome assembly for marigold (Tagetes erecta).</title>
        <authorList>
            <person name="Jiang F."/>
            <person name="Yuan L."/>
            <person name="Wang S."/>
            <person name="Wang H."/>
            <person name="Xu D."/>
            <person name="Wang A."/>
            <person name="Fan W."/>
        </authorList>
    </citation>
    <scope>NUCLEOTIDE SEQUENCE</scope>
    <source>
        <strain evidence="4">WSJ</strain>
        <tissue evidence="4">Leaf</tissue>
    </source>
</reference>
<protein>
    <recommendedName>
        <fullName evidence="6">Late embryogenesis abundant protein LEA-2 subgroup domain-containing protein</fullName>
    </recommendedName>
</protein>
<dbReference type="PANTHER" id="PTHR31234:SF2">
    <property type="entry name" value="OS05G0199100 PROTEIN"/>
    <property type="match status" value="1"/>
</dbReference>
<dbReference type="EMBL" id="JAUHHV010000001">
    <property type="protein sequence ID" value="KAK1441581.1"/>
    <property type="molecule type" value="Genomic_DNA"/>
</dbReference>
<name>A0AAD8LMR0_TARER</name>
<evidence type="ECO:0008006" key="6">
    <source>
        <dbReference type="Google" id="ProtNLM"/>
    </source>
</evidence>